<dbReference type="GO" id="GO:0004519">
    <property type="term" value="F:endonuclease activity"/>
    <property type="evidence" value="ECO:0007669"/>
    <property type="project" value="UniProtKB-KW"/>
</dbReference>
<feature type="non-terminal residue" evidence="3">
    <location>
        <position position="142"/>
    </location>
</feature>
<keyword evidence="3" id="KW-0540">Nuclease</keyword>
<evidence type="ECO:0000313" key="3">
    <source>
        <dbReference type="EMBL" id="GFR63089.1"/>
    </source>
</evidence>
<dbReference type="AlphaFoldDB" id="A0AAV4EQA0"/>
<reference evidence="3 4" key="1">
    <citation type="journal article" date="2021" name="Elife">
        <title>Chloroplast acquisition without the gene transfer in kleptoplastic sea slugs, Plakobranchus ocellatus.</title>
        <authorList>
            <person name="Maeda T."/>
            <person name="Takahashi S."/>
            <person name="Yoshida T."/>
            <person name="Shimamura S."/>
            <person name="Takaki Y."/>
            <person name="Nagai Y."/>
            <person name="Toyoda A."/>
            <person name="Suzuki Y."/>
            <person name="Arimoto A."/>
            <person name="Ishii H."/>
            <person name="Satoh N."/>
            <person name="Nishiyama T."/>
            <person name="Hasebe M."/>
            <person name="Maruyama T."/>
            <person name="Minagawa J."/>
            <person name="Obokata J."/>
            <person name="Shigenobu S."/>
        </authorList>
    </citation>
    <scope>NUCLEOTIDE SEQUENCE [LARGE SCALE GENOMIC DNA]</scope>
</reference>
<protein>
    <submittedName>
        <fullName evidence="3">Endonuclease-reverse transcriptase</fullName>
    </submittedName>
</protein>
<organism evidence="3 4">
    <name type="scientific">Elysia marginata</name>
    <dbReference type="NCBI Taxonomy" id="1093978"/>
    <lineage>
        <taxon>Eukaryota</taxon>
        <taxon>Metazoa</taxon>
        <taxon>Spiralia</taxon>
        <taxon>Lophotrochozoa</taxon>
        <taxon>Mollusca</taxon>
        <taxon>Gastropoda</taxon>
        <taxon>Heterobranchia</taxon>
        <taxon>Euthyneura</taxon>
        <taxon>Panpulmonata</taxon>
        <taxon>Sacoglossa</taxon>
        <taxon>Placobranchoidea</taxon>
        <taxon>Plakobranchidae</taxon>
        <taxon>Elysia</taxon>
    </lineage>
</organism>
<accession>A0AAV4EQA0</accession>
<evidence type="ECO:0000313" key="4">
    <source>
        <dbReference type="Proteomes" id="UP000762676"/>
    </source>
</evidence>
<gene>
    <name evidence="3" type="ORF">ElyMa_003595100</name>
</gene>
<feature type="region of interest" description="Disordered" evidence="1">
    <location>
        <begin position="85"/>
        <end position="142"/>
    </location>
</feature>
<evidence type="ECO:0000256" key="1">
    <source>
        <dbReference type="SAM" id="MobiDB-lite"/>
    </source>
</evidence>
<name>A0AAV4EQA0_9GAST</name>
<dbReference type="Proteomes" id="UP000762676">
    <property type="component" value="Unassembled WGS sequence"/>
</dbReference>
<evidence type="ECO:0000259" key="2">
    <source>
        <dbReference type="Pfam" id="PF00078"/>
    </source>
</evidence>
<feature type="domain" description="Reverse transcriptase" evidence="2">
    <location>
        <begin position="21"/>
        <end position="88"/>
    </location>
</feature>
<dbReference type="EMBL" id="BMAT01007383">
    <property type="protein sequence ID" value="GFR63089.1"/>
    <property type="molecule type" value="Genomic_DNA"/>
</dbReference>
<keyword evidence="3" id="KW-0378">Hydrolase</keyword>
<comment type="caution">
    <text evidence="3">The sequence shown here is derived from an EMBL/GenBank/DDBJ whole genome shotgun (WGS) entry which is preliminary data.</text>
</comment>
<sequence length="142" mass="15550">MSQSPVDGLDPDPHLLVGIKELISPIRKTSDFPGLNIGGRKFNNIRYADDTVLFTVNSEALQLLAEAVNKNSKDAGLEINVKKTKTMIDTADQGGGREDSGSTTLRNGPEKESVNALWRPRTERSGDPFLVNPWNRDGTESK</sequence>
<keyword evidence="3" id="KW-0255">Endonuclease</keyword>
<proteinExistence type="predicted"/>
<keyword evidence="4" id="KW-1185">Reference proteome</keyword>
<dbReference type="Pfam" id="PF00078">
    <property type="entry name" value="RVT_1"/>
    <property type="match status" value="1"/>
</dbReference>
<dbReference type="InterPro" id="IPR000477">
    <property type="entry name" value="RT_dom"/>
</dbReference>